<keyword evidence="4 5" id="KW-0472">Membrane</keyword>
<keyword evidence="2 5" id="KW-0812">Transmembrane</keyword>
<dbReference type="GO" id="GO:0016020">
    <property type="term" value="C:membrane"/>
    <property type="evidence" value="ECO:0007669"/>
    <property type="project" value="InterPro"/>
</dbReference>
<dbReference type="InterPro" id="IPR030184">
    <property type="entry name" value="WAT1-related"/>
</dbReference>
<comment type="subcellular location">
    <subcellularLocation>
        <location evidence="1">Membrane</location>
        <topology evidence="1">Multi-pass membrane protein</topology>
    </subcellularLocation>
</comment>
<protein>
    <recommendedName>
        <fullName evidence="8">WAT1-related protein</fullName>
    </recommendedName>
</protein>
<evidence type="ECO:0000256" key="1">
    <source>
        <dbReference type="ARBA" id="ARBA00004141"/>
    </source>
</evidence>
<dbReference type="InterPro" id="IPR037185">
    <property type="entry name" value="EmrE-like"/>
</dbReference>
<accession>A0AAN9JY44</accession>
<evidence type="ECO:0000256" key="4">
    <source>
        <dbReference type="ARBA" id="ARBA00023136"/>
    </source>
</evidence>
<organism evidence="6 7">
    <name type="scientific">Canavalia gladiata</name>
    <name type="common">Sword bean</name>
    <name type="synonym">Dolichos gladiatus</name>
    <dbReference type="NCBI Taxonomy" id="3824"/>
    <lineage>
        <taxon>Eukaryota</taxon>
        <taxon>Viridiplantae</taxon>
        <taxon>Streptophyta</taxon>
        <taxon>Embryophyta</taxon>
        <taxon>Tracheophyta</taxon>
        <taxon>Spermatophyta</taxon>
        <taxon>Magnoliopsida</taxon>
        <taxon>eudicotyledons</taxon>
        <taxon>Gunneridae</taxon>
        <taxon>Pentapetalae</taxon>
        <taxon>rosids</taxon>
        <taxon>fabids</taxon>
        <taxon>Fabales</taxon>
        <taxon>Fabaceae</taxon>
        <taxon>Papilionoideae</taxon>
        <taxon>50 kb inversion clade</taxon>
        <taxon>NPAAA clade</taxon>
        <taxon>indigoferoid/millettioid clade</taxon>
        <taxon>Phaseoleae</taxon>
        <taxon>Canavalia</taxon>
    </lineage>
</organism>
<sequence length="183" mass="20936">MSWCVKNRGPVFTAAFNPLVQIIAAIIDIPVLHEQLHLGSLMGSILVMIGLYILLWGKSKEMLNREIKLVQEAEETKEQEPQTQIQQLVFRPCRVLAIIGTSESCQNLCKIQAYMATHYLMTHSKYPNNIMSFLLFQKFSKRLHLDAKLDHMAVTEMLMVVRANDSLKNKKGWIALRVAIINK</sequence>
<evidence type="ECO:0000313" key="7">
    <source>
        <dbReference type="Proteomes" id="UP001367508"/>
    </source>
</evidence>
<dbReference type="Proteomes" id="UP001367508">
    <property type="component" value="Unassembled WGS sequence"/>
</dbReference>
<proteinExistence type="predicted"/>
<feature type="transmembrane region" description="Helical" evidence="5">
    <location>
        <begin position="38"/>
        <end position="57"/>
    </location>
</feature>
<keyword evidence="3 5" id="KW-1133">Transmembrane helix</keyword>
<gene>
    <name evidence="6" type="ORF">VNO77_44389</name>
</gene>
<evidence type="ECO:0000313" key="6">
    <source>
        <dbReference type="EMBL" id="KAK7306449.1"/>
    </source>
</evidence>
<dbReference type="PANTHER" id="PTHR31218">
    <property type="entry name" value="WAT1-RELATED PROTEIN"/>
    <property type="match status" value="1"/>
</dbReference>
<evidence type="ECO:0008006" key="8">
    <source>
        <dbReference type="Google" id="ProtNLM"/>
    </source>
</evidence>
<reference evidence="6 7" key="1">
    <citation type="submission" date="2024-01" db="EMBL/GenBank/DDBJ databases">
        <title>The genomes of 5 underutilized Papilionoideae crops provide insights into root nodulation and disease resistanc.</title>
        <authorList>
            <person name="Jiang F."/>
        </authorList>
    </citation>
    <scope>NUCLEOTIDE SEQUENCE [LARGE SCALE GENOMIC DNA]</scope>
    <source>
        <strain evidence="6">LVBAO_FW01</strain>
        <tissue evidence="6">Leaves</tissue>
    </source>
</reference>
<dbReference type="GO" id="GO:0022857">
    <property type="term" value="F:transmembrane transporter activity"/>
    <property type="evidence" value="ECO:0007669"/>
    <property type="project" value="InterPro"/>
</dbReference>
<feature type="transmembrane region" description="Helical" evidence="5">
    <location>
        <begin position="12"/>
        <end position="32"/>
    </location>
</feature>
<evidence type="ECO:0000256" key="3">
    <source>
        <dbReference type="ARBA" id="ARBA00022989"/>
    </source>
</evidence>
<evidence type="ECO:0000256" key="2">
    <source>
        <dbReference type="ARBA" id="ARBA00022692"/>
    </source>
</evidence>
<dbReference type="EMBL" id="JAYMYQ010000011">
    <property type="protein sequence ID" value="KAK7306449.1"/>
    <property type="molecule type" value="Genomic_DNA"/>
</dbReference>
<dbReference type="SUPFAM" id="SSF103481">
    <property type="entry name" value="Multidrug resistance efflux transporter EmrE"/>
    <property type="match status" value="1"/>
</dbReference>
<evidence type="ECO:0000256" key="5">
    <source>
        <dbReference type="SAM" id="Phobius"/>
    </source>
</evidence>
<keyword evidence="7" id="KW-1185">Reference proteome</keyword>
<name>A0AAN9JY44_CANGL</name>
<dbReference type="AlphaFoldDB" id="A0AAN9JY44"/>
<comment type="caution">
    <text evidence="6">The sequence shown here is derived from an EMBL/GenBank/DDBJ whole genome shotgun (WGS) entry which is preliminary data.</text>
</comment>